<keyword evidence="5" id="KW-0808">Transferase</keyword>
<dbReference type="EC" id="2.7.13.3" evidence="3"/>
<dbReference type="SMART" id="SM00304">
    <property type="entry name" value="HAMP"/>
    <property type="match status" value="1"/>
</dbReference>
<dbReference type="PROSITE" id="PS50885">
    <property type="entry name" value="HAMP"/>
    <property type="match status" value="1"/>
</dbReference>
<dbReference type="InterPro" id="IPR048760">
    <property type="entry name" value="VP0354-like_sensor_dom"/>
</dbReference>
<evidence type="ECO:0000256" key="5">
    <source>
        <dbReference type="ARBA" id="ARBA00022679"/>
    </source>
</evidence>
<organism evidence="10 11">
    <name type="scientific">Desulfomarina profundi</name>
    <dbReference type="NCBI Taxonomy" id="2772557"/>
    <lineage>
        <taxon>Bacteria</taxon>
        <taxon>Pseudomonadati</taxon>
        <taxon>Thermodesulfobacteriota</taxon>
        <taxon>Desulfobulbia</taxon>
        <taxon>Desulfobulbales</taxon>
        <taxon>Desulfobulbaceae</taxon>
        <taxon>Desulfomarina</taxon>
    </lineage>
</organism>
<dbReference type="Pfam" id="PF00672">
    <property type="entry name" value="HAMP"/>
    <property type="match status" value="1"/>
</dbReference>
<dbReference type="EMBL" id="AP024086">
    <property type="protein sequence ID" value="BCL63195.1"/>
    <property type="molecule type" value="Genomic_DNA"/>
</dbReference>
<dbReference type="AlphaFoldDB" id="A0A8D5FT55"/>
<dbReference type="CDD" id="cd06225">
    <property type="entry name" value="HAMP"/>
    <property type="match status" value="1"/>
</dbReference>
<gene>
    <name evidence="10" type="ORF">DGMP_38880</name>
</gene>
<dbReference type="PANTHER" id="PTHR45528">
    <property type="entry name" value="SENSOR HISTIDINE KINASE CPXA"/>
    <property type="match status" value="1"/>
</dbReference>
<keyword evidence="8" id="KW-0812">Transmembrane</keyword>
<evidence type="ECO:0000313" key="11">
    <source>
        <dbReference type="Proteomes" id="UP000826725"/>
    </source>
</evidence>
<dbReference type="InterPro" id="IPR003660">
    <property type="entry name" value="HAMP_dom"/>
</dbReference>
<evidence type="ECO:0000256" key="7">
    <source>
        <dbReference type="ARBA" id="ARBA00023136"/>
    </source>
</evidence>
<keyword evidence="8" id="KW-1133">Transmembrane helix</keyword>
<evidence type="ECO:0000256" key="1">
    <source>
        <dbReference type="ARBA" id="ARBA00000085"/>
    </source>
</evidence>
<evidence type="ECO:0000256" key="6">
    <source>
        <dbReference type="ARBA" id="ARBA00022777"/>
    </source>
</evidence>
<evidence type="ECO:0000256" key="2">
    <source>
        <dbReference type="ARBA" id="ARBA00004141"/>
    </source>
</evidence>
<keyword evidence="11" id="KW-1185">Reference proteome</keyword>
<dbReference type="Proteomes" id="UP000826725">
    <property type="component" value="Chromosome"/>
</dbReference>
<dbReference type="CDD" id="cd18773">
    <property type="entry name" value="PDC1_HK_sensor"/>
    <property type="match status" value="1"/>
</dbReference>
<dbReference type="Pfam" id="PF21623">
    <property type="entry name" value="HK_sensor_dom_bact"/>
    <property type="match status" value="1"/>
</dbReference>
<sequence length="395" mass="45016">MRKIRTKLLLAFIFISLIPLVSIGWYALSNISNSLKSSITAKLNDKVHLISFEIEDFLKNVSNDLFYLRDSVTLRTLIGDVFSPSANDINTLRKNLEKDFLAFSKHKKIYHQVRFLDATGMEVVRVDRNQGESAIVAKDRLQNKKKRYYFADTAELNNGQLMISPLDLNRERGKVEQPLRPVIRYGTPVYDKSNQFKGIVLFNVMADKFLKLVREKNRGYEQLYFIDNKGYYYSHRNAKKEWGSQTDLNTGENFKTDFPGAAKQIISAQNPNTIILQDNLIASAPVFVDKKKYTLLGNVVEVVPATEVYRSVTTFRNVFLGISMVVFIATLFLAVVLAKSITDPIIYLTKTTEAMSKGELTSSVVVASKDETKLLAEAIERLRKSMVILLKRKQK</sequence>
<comment type="subcellular location">
    <subcellularLocation>
        <location evidence="2">Membrane</location>
        <topology evidence="2">Multi-pass membrane protein</topology>
    </subcellularLocation>
</comment>
<dbReference type="KEGG" id="dbk:DGMP_38880"/>
<evidence type="ECO:0000313" key="10">
    <source>
        <dbReference type="EMBL" id="BCL63195.1"/>
    </source>
</evidence>
<feature type="transmembrane region" description="Helical" evidence="8">
    <location>
        <begin position="318"/>
        <end position="338"/>
    </location>
</feature>
<proteinExistence type="predicted"/>
<evidence type="ECO:0000256" key="8">
    <source>
        <dbReference type="SAM" id="Phobius"/>
    </source>
</evidence>
<reference evidence="10" key="1">
    <citation type="submission" date="2020-09" db="EMBL/GenBank/DDBJ databases">
        <title>Desulfogranum mesoprofundum gen. nov., sp. nov., a novel mesophilic, sulfate-reducing chemolithoautotroph isolated from a deep-sea hydrothermal vent chimney in the Suiyo Seamount.</title>
        <authorList>
            <person name="Hashimoto Y."/>
            <person name="Nakagawa S."/>
        </authorList>
    </citation>
    <scope>NUCLEOTIDE SEQUENCE</scope>
    <source>
        <strain evidence="10">KT2</strain>
    </source>
</reference>
<accession>A0A8D5FT55</accession>
<keyword evidence="4" id="KW-0597">Phosphoprotein</keyword>
<feature type="domain" description="HAMP" evidence="9">
    <location>
        <begin position="339"/>
        <end position="391"/>
    </location>
</feature>
<comment type="catalytic activity">
    <reaction evidence="1">
        <text>ATP + protein L-histidine = ADP + protein N-phospho-L-histidine.</text>
        <dbReference type="EC" id="2.7.13.3"/>
    </reaction>
</comment>
<keyword evidence="6" id="KW-0418">Kinase</keyword>
<keyword evidence="7 8" id="KW-0472">Membrane</keyword>
<dbReference type="PANTHER" id="PTHR45528:SF10">
    <property type="entry name" value="METHYL-ACCEPTING CHEMOTAXIS PROTEIN"/>
    <property type="match status" value="1"/>
</dbReference>
<dbReference type="RefSeq" id="WP_228855470.1">
    <property type="nucleotide sequence ID" value="NZ_AP024086.1"/>
</dbReference>
<dbReference type="GO" id="GO:0005886">
    <property type="term" value="C:plasma membrane"/>
    <property type="evidence" value="ECO:0007669"/>
    <property type="project" value="TreeGrafter"/>
</dbReference>
<dbReference type="GO" id="GO:0000155">
    <property type="term" value="F:phosphorelay sensor kinase activity"/>
    <property type="evidence" value="ECO:0007669"/>
    <property type="project" value="TreeGrafter"/>
</dbReference>
<name>A0A8D5FT55_9BACT</name>
<evidence type="ECO:0000256" key="3">
    <source>
        <dbReference type="ARBA" id="ARBA00012438"/>
    </source>
</evidence>
<evidence type="ECO:0000256" key="4">
    <source>
        <dbReference type="ARBA" id="ARBA00022553"/>
    </source>
</evidence>
<evidence type="ECO:0000259" key="9">
    <source>
        <dbReference type="PROSITE" id="PS50885"/>
    </source>
</evidence>
<dbReference type="InterPro" id="IPR050398">
    <property type="entry name" value="HssS/ArlS-like"/>
</dbReference>
<protein>
    <recommendedName>
        <fullName evidence="3">histidine kinase</fullName>
        <ecNumber evidence="3">2.7.13.3</ecNumber>
    </recommendedName>
</protein>